<dbReference type="InterPro" id="IPR025746">
    <property type="entry name" value="PilX_N_dom"/>
</dbReference>
<dbReference type="RefSeq" id="WP_015879558.1">
    <property type="nucleotide sequence ID" value="NC_012691.1"/>
</dbReference>
<evidence type="ECO:0000256" key="1">
    <source>
        <dbReference type="SAM" id="Phobius"/>
    </source>
</evidence>
<dbReference type="OrthoDB" id="6017064at2"/>
<accession>C4LAD4</accession>
<keyword evidence="4" id="KW-1185">Reference proteome</keyword>
<dbReference type="EMBL" id="CP001616">
    <property type="protein sequence ID" value="ACQ94109.1"/>
    <property type="molecule type" value="Genomic_DNA"/>
</dbReference>
<dbReference type="KEGG" id="tau:Tola_2515"/>
<name>C4LAD4_TOLAT</name>
<protein>
    <recommendedName>
        <fullName evidence="2">Type 4 fimbrial biogenesis protein PilX N-terminal domain-containing protein</fullName>
    </recommendedName>
</protein>
<dbReference type="AlphaFoldDB" id="C4LAD4"/>
<dbReference type="Pfam" id="PF14341">
    <property type="entry name" value="PilX_N"/>
    <property type="match status" value="1"/>
</dbReference>
<evidence type="ECO:0000259" key="2">
    <source>
        <dbReference type="Pfam" id="PF14341"/>
    </source>
</evidence>
<keyword evidence="1" id="KW-1133">Transmembrane helix</keyword>
<proteinExistence type="predicted"/>
<evidence type="ECO:0000313" key="4">
    <source>
        <dbReference type="Proteomes" id="UP000009073"/>
    </source>
</evidence>
<dbReference type="eggNOG" id="COG4726">
    <property type="taxonomic scope" value="Bacteria"/>
</dbReference>
<keyword evidence="1" id="KW-0472">Membrane</keyword>
<reference evidence="4" key="1">
    <citation type="submission" date="2009-05" db="EMBL/GenBank/DDBJ databases">
        <title>Complete sequence of Tolumonas auensis DSM 9187.</title>
        <authorList>
            <consortium name="US DOE Joint Genome Institute"/>
            <person name="Lucas S."/>
            <person name="Copeland A."/>
            <person name="Lapidus A."/>
            <person name="Glavina del Rio T."/>
            <person name="Tice H."/>
            <person name="Bruce D."/>
            <person name="Goodwin L."/>
            <person name="Pitluck S."/>
            <person name="Chertkov O."/>
            <person name="Brettin T."/>
            <person name="Detter J.C."/>
            <person name="Han C."/>
            <person name="Larimer F."/>
            <person name="Land M."/>
            <person name="Hauser L."/>
            <person name="Kyrpides N."/>
            <person name="Mikhailova N."/>
            <person name="Spring S."/>
            <person name="Beller H."/>
        </authorList>
    </citation>
    <scope>NUCLEOTIDE SEQUENCE [LARGE SCALE GENOMIC DNA]</scope>
    <source>
        <strain evidence="4">DSM 9187 / TA4</strain>
    </source>
</reference>
<evidence type="ECO:0000313" key="3">
    <source>
        <dbReference type="EMBL" id="ACQ94109.1"/>
    </source>
</evidence>
<keyword evidence="1" id="KW-0812">Transmembrane</keyword>
<feature type="domain" description="Type 4 fimbrial biogenesis protein PilX N-terminal" evidence="2">
    <location>
        <begin position="8"/>
        <end position="58"/>
    </location>
</feature>
<feature type="transmembrane region" description="Helical" evidence="1">
    <location>
        <begin position="6"/>
        <end position="29"/>
    </location>
</feature>
<organism evidence="3 4">
    <name type="scientific">Tolumonas auensis (strain DSM 9187 / NBRC 110442 / TA 4)</name>
    <dbReference type="NCBI Taxonomy" id="595494"/>
    <lineage>
        <taxon>Bacteria</taxon>
        <taxon>Pseudomonadati</taxon>
        <taxon>Pseudomonadota</taxon>
        <taxon>Gammaproteobacteria</taxon>
        <taxon>Aeromonadales</taxon>
        <taxon>Aeromonadaceae</taxon>
        <taxon>Tolumonas</taxon>
    </lineage>
</organism>
<reference evidence="3 4" key="2">
    <citation type="journal article" date="2011" name="Stand. Genomic Sci.">
        <title>Complete genome sequence of Tolumonas auensis type strain (TA 4).</title>
        <authorList>
            <person name="Chertkov O."/>
            <person name="Copeland A."/>
            <person name="Lucas S."/>
            <person name="Lapidus A."/>
            <person name="Berry K.W."/>
            <person name="Detter J.C."/>
            <person name="Del Rio T.G."/>
            <person name="Hammon N."/>
            <person name="Dalin E."/>
            <person name="Tice H."/>
            <person name="Pitluck S."/>
            <person name="Richardson P."/>
            <person name="Bruce D."/>
            <person name="Goodwin L."/>
            <person name="Han C."/>
            <person name="Tapia R."/>
            <person name="Saunders E."/>
            <person name="Schmutz J."/>
            <person name="Brettin T."/>
            <person name="Larimer F."/>
            <person name="Land M."/>
            <person name="Hauser L."/>
            <person name="Spring S."/>
            <person name="Rohde M."/>
            <person name="Kyrpides N.C."/>
            <person name="Ivanova N."/>
            <person name="Goker M."/>
            <person name="Beller H.R."/>
            <person name="Klenk H.P."/>
            <person name="Woyke T."/>
        </authorList>
    </citation>
    <scope>NUCLEOTIDE SEQUENCE [LARGE SCALE GENOMIC DNA]</scope>
    <source>
        <strain evidence="4">DSM 9187 / TA4</strain>
    </source>
</reference>
<dbReference type="Proteomes" id="UP000009073">
    <property type="component" value="Chromosome"/>
</dbReference>
<dbReference type="STRING" id="595494.Tola_2515"/>
<gene>
    <name evidence="3" type="ordered locus">Tola_2515</name>
</gene>
<dbReference type="HOGENOM" id="CLU_757872_0_0_6"/>
<sequence>MTNFNKASGFITLTVVLIIVLLITALTLMTGKMLMGEQRTASNTMRYHEAKNAAQYGLDLAAAQLMGNIDNRSAISSASATSPYYQVTFGTQINIPLGSRTIPVIPVQSIGSSGYSASTANAESQVTLREAFVAIPSISGTPAAPITVAAGSAIGGNLTVVANPNGGGPGVPLSVWSKVDITLADVGGSFVSCGLQEYTNANKDCTTYAYTDKTKIGTDVVKKDSNFPPNLLAYVFSGVQNMAELINDTKIMYPGDYKNRIGDGVISDSETVCNKLISAAQNASGRYIIKGGCDLKQAGVIGSLSHPVQLVIWDGDLSFNSNTEVWGLIFAYSEDATATYSVKLVGTPVLHGIFVSNYQTQFNGAGNFNIVYDPAVVTNMNNLSQPITAIVPGSWHDW</sequence>